<feature type="compositionally biased region" description="Polar residues" evidence="12">
    <location>
        <begin position="166"/>
        <end position="178"/>
    </location>
</feature>
<feature type="region of interest" description="Disordered" evidence="12">
    <location>
        <begin position="1"/>
        <end position="42"/>
    </location>
</feature>
<feature type="transmembrane region" description="Helical" evidence="13">
    <location>
        <begin position="926"/>
        <end position="944"/>
    </location>
</feature>
<feature type="transmembrane region" description="Helical" evidence="13">
    <location>
        <begin position="902"/>
        <end position="920"/>
    </location>
</feature>
<feature type="transmembrane region" description="Helical" evidence="13">
    <location>
        <begin position="631"/>
        <end position="653"/>
    </location>
</feature>
<dbReference type="InterPro" id="IPR023201">
    <property type="entry name" value="SecY_dom_sf"/>
</dbReference>
<feature type="transmembrane region" description="Helical" evidence="13">
    <location>
        <begin position="771"/>
        <end position="792"/>
    </location>
</feature>
<feature type="compositionally biased region" description="Basic and acidic residues" evidence="12">
    <location>
        <begin position="102"/>
        <end position="120"/>
    </location>
</feature>
<dbReference type="NCBIfam" id="TIGR00967">
    <property type="entry name" value="3a0501s007"/>
    <property type="match status" value="1"/>
</dbReference>
<dbReference type="FunFam" id="1.10.3370.10:FF:000002">
    <property type="entry name" value="Transport Sec61 subunit alpha isoform 2"/>
    <property type="match status" value="1"/>
</dbReference>
<dbReference type="PANTHER" id="PTHR10906">
    <property type="entry name" value="SECY/SEC61-ALPHA FAMILY MEMBER"/>
    <property type="match status" value="1"/>
</dbReference>
<evidence type="ECO:0000256" key="7">
    <source>
        <dbReference type="ARBA" id="ARBA00022989"/>
    </source>
</evidence>
<keyword evidence="8 10" id="KW-0811">Translocation</keyword>
<keyword evidence="7 13" id="KW-1133">Transmembrane helix</keyword>
<evidence type="ECO:0000256" key="2">
    <source>
        <dbReference type="ARBA" id="ARBA00005751"/>
    </source>
</evidence>
<evidence type="ECO:0000256" key="8">
    <source>
        <dbReference type="ARBA" id="ARBA00023010"/>
    </source>
</evidence>
<feature type="compositionally biased region" description="Polar residues" evidence="12">
    <location>
        <begin position="362"/>
        <end position="373"/>
    </location>
</feature>
<dbReference type="GeneID" id="54333499"/>
<dbReference type="GO" id="GO:0015031">
    <property type="term" value="P:protein transport"/>
    <property type="evidence" value="ECO:0007669"/>
    <property type="project" value="UniProtKB-KW"/>
</dbReference>
<dbReference type="EMBL" id="QUQM01000008">
    <property type="protein sequence ID" value="KAA8641859.1"/>
    <property type="molecule type" value="Genomic_DNA"/>
</dbReference>
<gene>
    <name evidence="15" type="primary">SEC61</name>
    <name evidence="15" type="ORF">ATNIH1004_010798</name>
</gene>
<comment type="similarity">
    <text evidence="2 11">Belongs to the SecY/SEC61-alpha family.</text>
</comment>
<evidence type="ECO:0000256" key="11">
    <source>
        <dbReference type="RuleBase" id="RU004349"/>
    </source>
</evidence>
<dbReference type="PROSITE" id="PS00756">
    <property type="entry name" value="SECY_2"/>
    <property type="match status" value="1"/>
</dbReference>
<feature type="transmembrane region" description="Helical" evidence="13">
    <location>
        <begin position="519"/>
        <end position="541"/>
    </location>
</feature>
<dbReference type="Proteomes" id="UP000324241">
    <property type="component" value="Unassembled WGS sequence"/>
</dbReference>
<dbReference type="Pfam" id="PF10559">
    <property type="entry name" value="Plug_translocon"/>
    <property type="match status" value="1"/>
</dbReference>
<dbReference type="VEuPathDB" id="FungiDB:EYZ11_003072"/>
<sequence>MLQDLDYLSTPDTPAIGNLKPSSTIISPPPKPEDIHQPYDDYHLSRRDLPAALLVQSSDASSPPPEKRTFANPSFHRRANTEIIRGETPRLPARHLFADQPRTFEDLDKRSKPSSENAARRKLEEGAKLLTGWFQGKSQPVSLGVVHPPTERESTETTDNMERHTSYGSPAPYTSPTRAQKRMTAPSPLKQVTSTSPFSFFGLKRQGESKMELPEPADDEFLNMDITRALFPPGSIDLDDQDAFAALRSNADNVLRRLQAAYKQRTFALHEVLADKNEKQEELEETRTRVGHLKVQLDGMAEKVLQQEKAVKAMAEELEQERQIRRREDEARRRSVMLIRSSDDESSDLGADLQTPKRSLKRASNATFTSDSGFDSGDESLSESVFSRRECLESPVSTVAPSPNISQVTLSTPTMIPVQHHKDPRPVPAPISRSSTYDRVLKGLASTGIASSWTGNSSKCQICHGVPASEAWSVMGILKEENKGLKDRLVRFLDLIKPFTPLLPEVAAPETKVPFNQKLMWTGLTLLIFLVMSQMPLYGIVSSDTADPLYWLRMMLASNRGTLMELGITPIISSGMVFQLLAGTHLIDVNLDLKTDRELYQTAQKLFAIILSFGQACVYVLTGLYGQPSDLGAGICVLLIVQLVVAGLVVILLDELLQKGYGLGSGISLFIATNICESIVWKAFSPTTINTGRGPEFEGAIIALFHLLLTWSDKQRALREAFYRQNLPNIMNLLATLLVFAAVIYLQGFRVEIPVKSSRQRGMRGSYPVRLFYTSNMPIMLQSALCSNIFLISQMLYSRFSDNILVKLLGVWEPREGSAQLHAASGIAYYMSPPLNFKEALLDPIHTAVYITFMLVACALFSKTWIEVSGSAPRDVAKQLKDQGLVMAGHREQSMYKELKRVIPTAAAFGGACIGALSVASDLLGALGSGTGILLAVTIIYGYFEIAAREGDIGSGLKGLVPGN</sequence>
<dbReference type="GO" id="GO:0005789">
    <property type="term" value="C:endoplasmic reticulum membrane"/>
    <property type="evidence" value="ECO:0007669"/>
    <property type="project" value="UniProtKB-SubCell"/>
</dbReference>
<feature type="compositionally biased region" description="Basic and acidic residues" evidence="12">
    <location>
        <begin position="149"/>
        <end position="165"/>
    </location>
</feature>
<reference evidence="15 16" key="1">
    <citation type="submission" date="2019-08" db="EMBL/GenBank/DDBJ databases">
        <title>The genome sequence of a newly discovered highly antifungal drug resistant Aspergillus species, Aspergillus tanneri NIH 1004.</title>
        <authorList>
            <person name="Mounaud S."/>
            <person name="Singh I."/>
            <person name="Joardar V."/>
            <person name="Pakala S."/>
            <person name="Pakala S."/>
            <person name="Venepally P."/>
            <person name="Chung J.K."/>
            <person name="Losada L."/>
            <person name="Nierman W.C."/>
        </authorList>
    </citation>
    <scope>NUCLEOTIDE SEQUENCE [LARGE SCALE GENOMIC DNA]</scope>
    <source>
        <strain evidence="15 16">NIH1004</strain>
    </source>
</reference>
<accession>A0A5M9MBG3</accession>
<keyword evidence="3 10" id="KW-0813">Transport</keyword>
<dbReference type="Pfam" id="PF00344">
    <property type="entry name" value="SecY"/>
    <property type="match status" value="1"/>
</dbReference>
<evidence type="ECO:0000256" key="9">
    <source>
        <dbReference type="ARBA" id="ARBA00023136"/>
    </source>
</evidence>
<evidence type="ECO:0000256" key="4">
    <source>
        <dbReference type="ARBA" id="ARBA00022692"/>
    </source>
</evidence>
<dbReference type="AlphaFoldDB" id="A0A5M9MBG3"/>
<dbReference type="InterPro" id="IPR019561">
    <property type="entry name" value="Translocon_Sec61/SecY_plug_dom"/>
</dbReference>
<comment type="subcellular location">
    <subcellularLocation>
        <location evidence="1">Endoplasmic reticulum membrane</location>
        <topology evidence="1">Multi-pass membrane protein</topology>
    </subcellularLocation>
    <subcellularLocation>
        <location evidence="10">Membrane</location>
        <topology evidence="10">Multi-pass membrane protein</topology>
    </subcellularLocation>
</comment>
<evidence type="ECO:0000256" key="13">
    <source>
        <dbReference type="SAM" id="Phobius"/>
    </source>
</evidence>
<keyword evidence="9 13" id="KW-0472">Membrane</keyword>
<proteinExistence type="inferred from homology"/>
<dbReference type="InterPro" id="IPR002208">
    <property type="entry name" value="SecY/SEC61-alpha"/>
</dbReference>
<evidence type="ECO:0000256" key="3">
    <source>
        <dbReference type="ARBA" id="ARBA00022448"/>
    </source>
</evidence>
<feature type="transmembrane region" description="Helical" evidence="13">
    <location>
        <begin position="606"/>
        <end position="624"/>
    </location>
</feature>
<dbReference type="InterPro" id="IPR030659">
    <property type="entry name" value="SecY_CS"/>
</dbReference>
<feature type="transmembrane region" description="Helical" evidence="13">
    <location>
        <begin position="845"/>
        <end position="866"/>
    </location>
</feature>
<dbReference type="OrthoDB" id="420669at2759"/>
<evidence type="ECO:0000259" key="14">
    <source>
        <dbReference type="Pfam" id="PF10559"/>
    </source>
</evidence>
<evidence type="ECO:0000256" key="6">
    <source>
        <dbReference type="ARBA" id="ARBA00022927"/>
    </source>
</evidence>
<protein>
    <submittedName>
        <fullName evidence="15">Translocon subunit</fullName>
    </submittedName>
</protein>
<organism evidence="15 16">
    <name type="scientific">Aspergillus tanneri</name>
    <dbReference type="NCBI Taxonomy" id="1220188"/>
    <lineage>
        <taxon>Eukaryota</taxon>
        <taxon>Fungi</taxon>
        <taxon>Dikarya</taxon>
        <taxon>Ascomycota</taxon>
        <taxon>Pezizomycotina</taxon>
        <taxon>Eurotiomycetes</taxon>
        <taxon>Eurotiomycetidae</taxon>
        <taxon>Eurotiales</taxon>
        <taxon>Aspergillaceae</taxon>
        <taxon>Aspergillus</taxon>
        <taxon>Aspergillus subgen. Circumdati</taxon>
    </lineage>
</organism>
<feature type="compositionally biased region" description="Basic and acidic residues" evidence="12">
    <location>
        <begin position="31"/>
        <end position="42"/>
    </location>
</feature>
<evidence type="ECO:0000256" key="1">
    <source>
        <dbReference type="ARBA" id="ARBA00004477"/>
    </source>
</evidence>
<dbReference type="PROSITE" id="PS00755">
    <property type="entry name" value="SECY_1"/>
    <property type="match status" value="1"/>
</dbReference>
<keyword evidence="4 10" id="KW-0812">Transmembrane</keyword>
<dbReference type="RefSeq" id="XP_033421221.1">
    <property type="nucleotide sequence ID" value="XM_033575366.1"/>
</dbReference>
<feature type="transmembrane region" description="Helical" evidence="13">
    <location>
        <begin position="562"/>
        <end position="586"/>
    </location>
</feature>
<dbReference type="SUPFAM" id="SSF103491">
    <property type="entry name" value="Preprotein translocase SecY subunit"/>
    <property type="match status" value="1"/>
</dbReference>
<feature type="region of interest" description="Disordered" evidence="12">
    <location>
        <begin position="140"/>
        <end position="191"/>
    </location>
</feature>
<feature type="region of interest" description="Disordered" evidence="12">
    <location>
        <begin position="55"/>
        <end position="74"/>
    </location>
</feature>
<feature type="region of interest" description="Disordered" evidence="12">
    <location>
        <begin position="100"/>
        <end position="120"/>
    </location>
</feature>
<dbReference type="VEuPathDB" id="FungiDB:EYZ11_003080"/>
<feature type="transmembrane region" description="Helical" evidence="13">
    <location>
        <begin position="732"/>
        <end position="751"/>
    </location>
</feature>
<evidence type="ECO:0000256" key="5">
    <source>
        <dbReference type="ARBA" id="ARBA00022824"/>
    </source>
</evidence>
<evidence type="ECO:0000313" key="16">
    <source>
        <dbReference type="Proteomes" id="UP000324241"/>
    </source>
</evidence>
<feature type="region of interest" description="Disordered" evidence="12">
    <location>
        <begin position="328"/>
        <end position="380"/>
    </location>
</feature>
<keyword evidence="5" id="KW-0256">Endoplasmic reticulum</keyword>
<comment type="caution">
    <text evidence="15">The sequence shown here is derived from an EMBL/GenBank/DDBJ whole genome shotgun (WGS) entry which is preliminary data.</text>
</comment>
<evidence type="ECO:0000313" key="15">
    <source>
        <dbReference type="EMBL" id="KAA8641859.1"/>
    </source>
</evidence>
<dbReference type="NCBIfam" id="NF006341">
    <property type="entry name" value="PRK08568.1-5"/>
    <property type="match status" value="1"/>
</dbReference>
<evidence type="ECO:0000256" key="10">
    <source>
        <dbReference type="RuleBase" id="RU003484"/>
    </source>
</evidence>
<feature type="domain" description="Translocon Sec61/SecY plug" evidence="14">
    <location>
        <begin position="527"/>
        <end position="561"/>
    </location>
</feature>
<dbReference type="Gene3D" id="1.10.3370.10">
    <property type="entry name" value="SecY subunit domain"/>
    <property type="match status" value="1"/>
</dbReference>
<evidence type="ECO:0000256" key="12">
    <source>
        <dbReference type="SAM" id="MobiDB-lite"/>
    </source>
</evidence>
<keyword evidence="6 10" id="KW-0653">Protein transport</keyword>
<name>A0A5M9MBG3_9EURO</name>